<feature type="domain" description="FAD-binding PCMH-type" evidence="7">
    <location>
        <begin position="58"/>
        <end position="230"/>
    </location>
</feature>
<evidence type="ECO:0000313" key="9">
    <source>
        <dbReference type="Proteomes" id="UP000007796"/>
    </source>
</evidence>
<dbReference type="InterPro" id="IPR016166">
    <property type="entry name" value="FAD-bd_PCMH"/>
</dbReference>
<evidence type="ECO:0000256" key="4">
    <source>
        <dbReference type="ARBA" id="ARBA00022827"/>
    </source>
</evidence>
<organism evidence="9">
    <name type="scientific">Grosmannia clavigera (strain kw1407 / UAMH 11150)</name>
    <name type="common">Blue stain fungus</name>
    <name type="synonym">Graphiocladiella clavigera</name>
    <dbReference type="NCBI Taxonomy" id="655863"/>
    <lineage>
        <taxon>Eukaryota</taxon>
        <taxon>Fungi</taxon>
        <taxon>Dikarya</taxon>
        <taxon>Ascomycota</taxon>
        <taxon>Pezizomycotina</taxon>
        <taxon>Sordariomycetes</taxon>
        <taxon>Sordariomycetidae</taxon>
        <taxon>Ophiostomatales</taxon>
        <taxon>Ophiostomataceae</taxon>
        <taxon>Leptographium</taxon>
    </lineage>
</organism>
<evidence type="ECO:0000256" key="6">
    <source>
        <dbReference type="SAM" id="SignalP"/>
    </source>
</evidence>
<dbReference type="InterPro" id="IPR016169">
    <property type="entry name" value="FAD-bd_PCMH_sub2"/>
</dbReference>
<dbReference type="SUPFAM" id="SSF56176">
    <property type="entry name" value="FAD-binding/transporter-associated domain-like"/>
    <property type="match status" value="1"/>
</dbReference>
<dbReference type="RefSeq" id="XP_014169640.1">
    <property type="nucleotide sequence ID" value="XM_014314165.1"/>
</dbReference>
<gene>
    <name evidence="8" type="ORF">CMQ_7160</name>
</gene>
<dbReference type="OrthoDB" id="9996127at2759"/>
<protein>
    <submittedName>
        <fullName evidence="8">FAD-binding domain containing protein</fullName>
    </submittedName>
</protein>
<evidence type="ECO:0000256" key="3">
    <source>
        <dbReference type="ARBA" id="ARBA00022630"/>
    </source>
</evidence>
<comment type="cofactor">
    <cofactor evidence="1">
        <name>FAD</name>
        <dbReference type="ChEBI" id="CHEBI:57692"/>
    </cofactor>
</comment>
<sequence length="504" mass="53678">MRTAQLFQLVTLVAGSLAACRPRGLDLTALKAKLSADAEIISPSDSSFNETALRWSTLDAPTPNVIVVPAVEEDVVQTVLFANANSVPFLATNGAHGALTTLGRMTTGIEIYLEKLASIKIASDGSSVTVGGGVRSKNVTDALWAANKQTVTGTCECVGYLGPALGGGHGWLQGHHGLVSDQFLSVNLVLANGTLITVTASSNPDLFWALQGAGHNFGIVTSVTSRIYDIVHPNYALQTIIFSGAEVEQVYALANKLWLPGGVSNQPATFHQWSYWFYESEIDASAAVIALYLIEEGVDAVNATVVAAFEAIGPIISTPSNGTYLDLASWTGIDLDSTPCQKTGKANPRFPIYLTQFNTTAVRQAYDLFSNATSAADSPYTGSLFMFEGYAQEGVKSVGDSATAFAYRSDNILGAPMINYADTGSAIEERSYNLGTQIRDALWAGANGGVVGETGTLHTYVNYAYGDETADSWYGDVAWRQNKLQSLKKTYDPNGRFSFYAPIA</sequence>
<proteinExistence type="inferred from homology"/>
<dbReference type="Gene3D" id="3.30.465.10">
    <property type="match status" value="1"/>
</dbReference>
<dbReference type="AlphaFoldDB" id="F0XQG6"/>
<dbReference type="STRING" id="655863.F0XQG6"/>
<dbReference type="PROSITE" id="PS51387">
    <property type="entry name" value="FAD_PCMH"/>
    <property type="match status" value="1"/>
</dbReference>
<evidence type="ECO:0000256" key="2">
    <source>
        <dbReference type="ARBA" id="ARBA00005466"/>
    </source>
</evidence>
<dbReference type="GO" id="GO:0016491">
    <property type="term" value="F:oxidoreductase activity"/>
    <property type="evidence" value="ECO:0007669"/>
    <property type="project" value="UniProtKB-KW"/>
</dbReference>
<feature type="chain" id="PRO_5003262350" evidence="6">
    <location>
        <begin position="19"/>
        <end position="504"/>
    </location>
</feature>
<evidence type="ECO:0000256" key="5">
    <source>
        <dbReference type="ARBA" id="ARBA00023002"/>
    </source>
</evidence>
<keyword evidence="4" id="KW-0274">FAD</keyword>
<dbReference type="PANTHER" id="PTHR42973:SF9">
    <property type="entry name" value="FAD-BINDING PCMH-TYPE DOMAIN-CONTAINING PROTEIN-RELATED"/>
    <property type="match status" value="1"/>
</dbReference>
<dbReference type="Proteomes" id="UP000007796">
    <property type="component" value="Unassembled WGS sequence"/>
</dbReference>
<accession>F0XQG6</accession>
<dbReference type="InterPro" id="IPR050416">
    <property type="entry name" value="FAD-linked_Oxidoreductase"/>
</dbReference>
<dbReference type="PROSITE" id="PS51257">
    <property type="entry name" value="PROKAR_LIPOPROTEIN"/>
    <property type="match status" value="1"/>
</dbReference>
<keyword evidence="3" id="KW-0285">Flavoprotein</keyword>
<evidence type="ECO:0000313" key="8">
    <source>
        <dbReference type="EMBL" id="EFX00158.1"/>
    </source>
</evidence>
<dbReference type="GO" id="GO:0071949">
    <property type="term" value="F:FAD binding"/>
    <property type="evidence" value="ECO:0007669"/>
    <property type="project" value="InterPro"/>
</dbReference>
<keyword evidence="5" id="KW-0560">Oxidoreductase</keyword>
<feature type="signal peptide" evidence="6">
    <location>
        <begin position="1"/>
        <end position="18"/>
    </location>
</feature>
<dbReference type="InterPro" id="IPR036318">
    <property type="entry name" value="FAD-bd_PCMH-like_sf"/>
</dbReference>
<dbReference type="GeneID" id="25980674"/>
<name>F0XQG6_GROCL</name>
<reference evidence="8 9" key="1">
    <citation type="journal article" date="2011" name="Proc. Natl. Acad. Sci. U.S.A.">
        <title>Genome and transcriptome analyses of the mountain pine beetle-fungal symbiont Grosmannia clavigera, a lodgepole pine pathogen.</title>
        <authorList>
            <person name="DiGuistini S."/>
            <person name="Wang Y."/>
            <person name="Liao N.Y."/>
            <person name="Taylor G."/>
            <person name="Tanguay P."/>
            <person name="Feau N."/>
            <person name="Henrissat B."/>
            <person name="Chan S.K."/>
            <person name="Hesse-Orce U."/>
            <person name="Alamouti S.M."/>
            <person name="Tsui C.K.M."/>
            <person name="Docking R.T."/>
            <person name="Levasseur A."/>
            <person name="Haridas S."/>
            <person name="Robertson G."/>
            <person name="Birol I."/>
            <person name="Holt R.A."/>
            <person name="Marra M.A."/>
            <person name="Hamelin R.C."/>
            <person name="Hirst M."/>
            <person name="Jones S.J.M."/>
            <person name="Bohlmann J."/>
            <person name="Breuil C."/>
        </authorList>
    </citation>
    <scope>NUCLEOTIDE SEQUENCE [LARGE SCALE GENOMIC DNA]</scope>
    <source>
        <strain evidence="9">kw1407 / UAMH 11150</strain>
    </source>
</reference>
<keyword evidence="6" id="KW-0732">Signal</keyword>
<comment type="similarity">
    <text evidence="2">Belongs to the oxygen-dependent FAD-linked oxidoreductase family.</text>
</comment>
<dbReference type="eggNOG" id="ENOG502SJ3M">
    <property type="taxonomic scope" value="Eukaryota"/>
</dbReference>
<keyword evidence="9" id="KW-1185">Reference proteome</keyword>
<dbReference type="HOGENOM" id="CLU_018354_0_1_1"/>
<evidence type="ECO:0000256" key="1">
    <source>
        <dbReference type="ARBA" id="ARBA00001974"/>
    </source>
</evidence>
<dbReference type="Pfam" id="PF01565">
    <property type="entry name" value="FAD_binding_4"/>
    <property type="match status" value="1"/>
</dbReference>
<dbReference type="InterPro" id="IPR006094">
    <property type="entry name" value="Oxid_FAD_bind_N"/>
</dbReference>
<dbReference type="EMBL" id="GL629801">
    <property type="protein sequence ID" value="EFX00158.1"/>
    <property type="molecule type" value="Genomic_DNA"/>
</dbReference>
<evidence type="ECO:0000259" key="7">
    <source>
        <dbReference type="PROSITE" id="PS51387"/>
    </source>
</evidence>
<dbReference type="PANTHER" id="PTHR42973">
    <property type="entry name" value="BINDING OXIDOREDUCTASE, PUTATIVE (AFU_ORTHOLOGUE AFUA_1G17690)-RELATED"/>
    <property type="match status" value="1"/>
</dbReference>
<dbReference type="InParanoid" id="F0XQG6"/>
<dbReference type="Gene3D" id="3.40.462.20">
    <property type="match status" value="1"/>
</dbReference>